<dbReference type="PANTHER" id="PTHR11819">
    <property type="entry name" value="SOLUTE CARRIER FAMILY 5"/>
    <property type="match status" value="1"/>
</dbReference>
<keyword evidence="5 7" id="KW-0472">Membrane</keyword>
<keyword evidence="4 7" id="KW-1133">Transmembrane helix</keyword>
<evidence type="ECO:0000256" key="2">
    <source>
        <dbReference type="ARBA" id="ARBA00006434"/>
    </source>
</evidence>
<feature type="transmembrane region" description="Helical" evidence="7">
    <location>
        <begin position="38"/>
        <end position="58"/>
    </location>
</feature>
<feature type="transmembrane region" description="Helical" evidence="7">
    <location>
        <begin position="473"/>
        <end position="490"/>
    </location>
</feature>
<evidence type="ECO:0000256" key="7">
    <source>
        <dbReference type="SAM" id="Phobius"/>
    </source>
</evidence>
<dbReference type="Gene3D" id="1.20.1730.10">
    <property type="entry name" value="Sodium/glucose cotransporter"/>
    <property type="match status" value="1"/>
</dbReference>
<protein>
    <submittedName>
        <fullName evidence="8">Na+/proline symporter</fullName>
    </submittedName>
</protein>
<keyword evidence="9" id="KW-1185">Reference proteome</keyword>
<dbReference type="Proteomes" id="UP000528457">
    <property type="component" value="Unassembled WGS sequence"/>
</dbReference>
<feature type="transmembrane region" description="Helical" evidence="7">
    <location>
        <begin position="443"/>
        <end position="461"/>
    </location>
</feature>
<feature type="transmembrane region" description="Helical" evidence="7">
    <location>
        <begin position="160"/>
        <end position="179"/>
    </location>
</feature>
<feature type="transmembrane region" description="Helical" evidence="7">
    <location>
        <begin position="186"/>
        <end position="204"/>
    </location>
</feature>
<reference evidence="8 9" key="1">
    <citation type="submission" date="2020-08" db="EMBL/GenBank/DDBJ databases">
        <title>Genomic Encyclopedia of Type Strains, Phase IV (KMG-IV): sequencing the most valuable type-strain genomes for metagenomic binning, comparative biology and taxonomic classification.</title>
        <authorList>
            <person name="Goeker M."/>
        </authorList>
    </citation>
    <scope>NUCLEOTIDE SEQUENCE [LARGE SCALE GENOMIC DNA]</scope>
    <source>
        <strain evidence="8 9">DSM 22368</strain>
    </source>
</reference>
<dbReference type="GO" id="GO:0005886">
    <property type="term" value="C:plasma membrane"/>
    <property type="evidence" value="ECO:0007669"/>
    <property type="project" value="TreeGrafter"/>
</dbReference>
<gene>
    <name evidence="8" type="ORF">HNR48_000306</name>
</gene>
<dbReference type="PROSITE" id="PS50283">
    <property type="entry name" value="NA_SOLUT_SYMP_3"/>
    <property type="match status" value="1"/>
</dbReference>
<dbReference type="CDD" id="cd11477">
    <property type="entry name" value="SLC5sbd_u1"/>
    <property type="match status" value="1"/>
</dbReference>
<dbReference type="InterPro" id="IPR038377">
    <property type="entry name" value="Na/Glc_symporter_sf"/>
</dbReference>
<dbReference type="GO" id="GO:0005412">
    <property type="term" value="F:D-glucose:sodium symporter activity"/>
    <property type="evidence" value="ECO:0007669"/>
    <property type="project" value="TreeGrafter"/>
</dbReference>
<sequence>MHLSMLDWSIVIAVLGTTLCIGLWVSKRSSADSNSFFLASRNMPWWLLGGSMVATTFATDTPNLVTNIVRSNGVSGNWVWWSMLITGMLTTFVYARLWRRMGVATDLEFYEYRYSGKMAGFLRGFRAVYLGVFFNIMIMAGVTLAAVKIGAVLFGSEPKQLVLIAGIITVIFSAVGGFLGVILTDIILFFIAMVGSVAVAYYSVNHPEVGGLTALIEHANVKDKLSFLPNFDDPQQFIPLLIIPLFVQWWSVWYPGSEPGGGGYVAQRMLAAKNEKHAIGASAFFNFCHYALRPWPWILVALASLVVFPDLQSLERALPNVPKHLIQDDLAYSAMLTFLPAGVLGIVVASLVSAYVSTISTSLNWGASYIVNDVYGRFVSPNASEKKKVFIGRLSTVLLMLVASSMALLLESALQAFRLLLTIGAGTGLLFLLRWFWMRINAWSEITAMVASFLISLAIEFGPFDHIVEWQKLVYSIFLTTVCWVTVTLLSKGEQAEKVDEFRQTVDLKDGEIKNGMWAALFATVFVYSTLFSAGAWLFGRELLAVGLAALGLLTLVLAYRKESSREYSAA</sequence>
<accession>A0A7X0JQY1</accession>
<comment type="similarity">
    <text evidence="2 6">Belongs to the sodium:solute symporter (SSF) (TC 2.A.21) family.</text>
</comment>
<comment type="subcellular location">
    <subcellularLocation>
        <location evidence="1">Membrane</location>
        <topology evidence="1">Multi-pass membrane protein</topology>
    </subcellularLocation>
</comment>
<dbReference type="InterPro" id="IPR001734">
    <property type="entry name" value="Na/solute_symporter"/>
</dbReference>
<name>A0A7X0JQY1_9GAMM</name>
<feature type="transmembrane region" description="Helical" evidence="7">
    <location>
        <begin position="6"/>
        <end position="26"/>
    </location>
</feature>
<feature type="transmembrane region" description="Helical" evidence="7">
    <location>
        <begin position="518"/>
        <end position="537"/>
    </location>
</feature>
<evidence type="ECO:0000313" key="8">
    <source>
        <dbReference type="EMBL" id="MBB6520028.1"/>
    </source>
</evidence>
<comment type="caution">
    <text evidence="8">The sequence shown here is derived from an EMBL/GenBank/DDBJ whole genome shotgun (WGS) entry which is preliminary data.</text>
</comment>
<evidence type="ECO:0000313" key="9">
    <source>
        <dbReference type="Proteomes" id="UP000528457"/>
    </source>
</evidence>
<feature type="transmembrane region" description="Helical" evidence="7">
    <location>
        <begin position="390"/>
        <end position="410"/>
    </location>
</feature>
<dbReference type="PANTHER" id="PTHR11819:SF77">
    <property type="entry name" value="SODIUM_GLUCOSE COTRANSPORT PROTEIN"/>
    <property type="match status" value="1"/>
</dbReference>
<feature type="transmembrane region" description="Helical" evidence="7">
    <location>
        <begin position="237"/>
        <end position="254"/>
    </location>
</feature>
<dbReference type="RefSeq" id="WP_166852469.1">
    <property type="nucleotide sequence ID" value="NZ_JAAONY010000001.1"/>
</dbReference>
<evidence type="ECO:0000256" key="4">
    <source>
        <dbReference type="ARBA" id="ARBA00022989"/>
    </source>
</evidence>
<proteinExistence type="inferred from homology"/>
<evidence type="ECO:0000256" key="1">
    <source>
        <dbReference type="ARBA" id="ARBA00004141"/>
    </source>
</evidence>
<evidence type="ECO:0000256" key="6">
    <source>
        <dbReference type="RuleBase" id="RU362091"/>
    </source>
</evidence>
<feature type="transmembrane region" description="Helical" evidence="7">
    <location>
        <begin position="543"/>
        <end position="560"/>
    </location>
</feature>
<keyword evidence="3 7" id="KW-0812">Transmembrane</keyword>
<dbReference type="AlphaFoldDB" id="A0A7X0JQY1"/>
<evidence type="ECO:0000256" key="3">
    <source>
        <dbReference type="ARBA" id="ARBA00022692"/>
    </source>
</evidence>
<feature type="transmembrane region" description="Helical" evidence="7">
    <location>
        <begin position="416"/>
        <end position="436"/>
    </location>
</feature>
<feature type="transmembrane region" description="Helical" evidence="7">
    <location>
        <begin position="127"/>
        <end position="154"/>
    </location>
</feature>
<dbReference type="EMBL" id="JACHHT010000001">
    <property type="protein sequence ID" value="MBB6520028.1"/>
    <property type="molecule type" value="Genomic_DNA"/>
</dbReference>
<dbReference type="InParanoid" id="A0A7X0JQY1"/>
<feature type="transmembrane region" description="Helical" evidence="7">
    <location>
        <begin position="78"/>
        <end position="97"/>
    </location>
</feature>
<organism evidence="8 9">
    <name type="scientific">Pseudoteredinibacter isoporae</name>
    <dbReference type="NCBI Taxonomy" id="570281"/>
    <lineage>
        <taxon>Bacteria</taxon>
        <taxon>Pseudomonadati</taxon>
        <taxon>Pseudomonadota</taxon>
        <taxon>Gammaproteobacteria</taxon>
        <taxon>Cellvibrionales</taxon>
        <taxon>Cellvibrionaceae</taxon>
        <taxon>Pseudoteredinibacter</taxon>
    </lineage>
</organism>
<dbReference type="Pfam" id="PF00474">
    <property type="entry name" value="SSF"/>
    <property type="match status" value="1"/>
</dbReference>
<feature type="transmembrane region" description="Helical" evidence="7">
    <location>
        <begin position="331"/>
        <end position="356"/>
    </location>
</feature>
<evidence type="ECO:0000256" key="5">
    <source>
        <dbReference type="ARBA" id="ARBA00023136"/>
    </source>
</evidence>